<dbReference type="InterPro" id="IPR010998">
    <property type="entry name" value="Integrase_recombinase_N"/>
</dbReference>
<evidence type="ECO:0000313" key="7">
    <source>
        <dbReference type="EMBL" id="PRX90856.1"/>
    </source>
</evidence>
<evidence type="ECO:0000256" key="4">
    <source>
        <dbReference type="PROSITE-ProRule" id="PRU01248"/>
    </source>
</evidence>
<dbReference type="InterPro" id="IPR050090">
    <property type="entry name" value="Tyrosine_recombinase_XerCD"/>
</dbReference>
<sequence length="434" mass="48625">MAHIEDRWYREVRDADGKVHKEKKDRYGVGKRYRVRYYDLDGNEHNESFEKLTPAKRFLAEVQADEARGVFNDPKAGDVSLRKYSAEWLENQSFGRSSYEVVESRLRLHVWPTLGTHSLAQLARRPSLIQNWVRGLQAAGLAPTYIAAILGHVSTVLKAGVDDGLVARNPCDSSSVKAPKAVPRKVVPWTPSRVEAIRGGMSERYRATVDLGACCGHRQGEVFGLAVADLDRKGKMVRVRRQVKIVGNRLVFAPPKHGREREAPLPNLVVDRLDAHLERFPAVPVTLPWEEPDGVLVTHKLVFTTQRGGAIGRYYYNPYVWRPAVEPVLVKAGVLPVLIEGEKRGSMRDYGFHQLRHSFASVQLDGGTSIRALAEWLGHADPSITLRIYSHLMPDSDGRGRGVIDMAYRYDLENQRADGPMTAPETLVAATEQV</sequence>
<dbReference type="Proteomes" id="UP000237846">
    <property type="component" value="Unassembled WGS sequence"/>
</dbReference>
<dbReference type="EMBL" id="PVZC01000016">
    <property type="protein sequence ID" value="PRX90856.1"/>
    <property type="molecule type" value="Genomic_DNA"/>
</dbReference>
<evidence type="ECO:0000256" key="1">
    <source>
        <dbReference type="ARBA" id="ARBA00008857"/>
    </source>
</evidence>
<dbReference type="InterPro" id="IPR044068">
    <property type="entry name" value="CB"/>
</dbReference>
<organism evidence="7 8">
    <name type="scientific">Allonocardiopsis opalescens</name>
    <dbReference type="NCBI Taxonomy" id="1144618"/>
    <lineage>
        <taxon>Bacteria</taxon>
        <taxon>Bacillati</taxon>
        <taxon>Actinomycetota</taxon>
        <taxon>Actinomycetes</taxon>
        <taxon>Streptosporangiales</taxon>
        <taxon>Allonocardiopsis</taxon>
    </lineage>
</organism>
<dbReference type="Pfam" id="PF00589">
    <property type="entry name" value="Phage_integrase"/>
    <property type="match status" value="1"/>
</dbReference>
<dbReference type="Gene3D" id="1.10.150.130">
    <property type="match status" value="1"/>
</dbReference>
<evidence type="ECO:0000313" key="8">
    <source>
        <dbReference type="Proteomes" id="UP000237846"/>
    </source>
</evidence>
<keyword evidence="2 4" id="KW-0238">DNA-binding</keyword>
<dbReference type="InterPro" id="IPR013762">
    <property type="entry name" value="Integrase-like_cat_sf"/>
</dbReference>
<keyword evidence="8" id="KW-1185">Reference proteome</keyword>
<dbReference type="PROSITE" id="PS51898">
    <property type="entry name" value="TYR_RECOMBINASE"/>
    <property type="match status" value="1"/>
</dbReference>
<keyword evidence="3" id="KW-0233">DNA recombination</keyword>
<accession>A0A2T0PQ61</accession>
<dbReference type="GO" id="GO:0003677">
    <property type="term" value="F:DNA binding"/>
    <property type="evidence" value="ECO:0007669"/>
    <property type="project" value="UniProtKB-UniRule"/>
</dbReference>
<name>A0A2T0PQ61_9ACTN</name>
<dbReference type="InterPro" id="IPR011010">
    <property type="entry name" value="DNA_brk_join_enz"/>
</dbReference>
<dbReference type="InterPro" id="IPR002104">
    <property type="entry name" value="Integrase_catalytic"/>
</dbReference>
<evidence type="ECO:0000256" key="2">
    <source>
        <dbReference type="ARBA" id="ARBA00023125"/>
    </source>
</evidence>
<dbReference type="Gene3D" id="1.10.443.10">
    <property type="entry name" value="Intergrase catalytic core"/>
    <property type="match status" value="1"/>
</dbReference>
<dbReference type="PROSITE" id="PS51900">
    <property type="entry name" value="CB"/>
    <property type="match status" value="1"/>
</dbReference>
<dbReference type="GO" id="GO:0006310">
    <property type="term" value="P:DNA recombination"/>
    <property type="evidence" value="ECO:0007669"/>
    <property type="project" value="UniProtKB-KW"/>
</dbReference>
<dbReference type="AlphaFoldDB" id="A0A2T0PQ61"/>
<dbReference type="OrthoDB" id="1822491at2"/>
<proteinExistence type="inferred from homology"/>
<dbReference type="RefSeq" id="WP_106253801.1">
    <property type="nucleotide sequence ID" value="NZ_PVZC01000016.1"/>
</dbReference>
<dbReference type="PANTHER" id="PTHR30349:SF64">
    <property type="entry name" value="PROPHAGE INTEGRASE INTD-RELATED"/>
    <property type="match status" value="1"/>
</dbReference>
<comment type="caution">
    <text evidence="7">The sequence shown here is derived from an EMBL/GenBank/DDBJ whole genome shotgun (WGS) entry which is preliminary data.</text>
</comment>
<comment type="similarity">
    <text evidence="1">Belongs to the 'phage' integrase family.</text>
</comment>
<evidence type="ECO:0000259" key="6">
    <source>
        <dbReference type="PROSITE" id="PS51900"/>
    </source>
</evidence>
<dbReference type="GO" id="GO:0015074">
    <property type="term" value="P:DNA integration"/>
    <property type="evidence" value="ECO:0007669"/>
    <property type="project" value="InterPro"/>
</dbReference>
<evidence type="ECO:0000256" key="3">
    <source>
        <dbReference type="ARBA" id="ARBA00023172"/>
    </source>
</evidence>
<protein>
    <submittedName>
        <fullName evidence="7">Site-specific recombinase XerD</fullName>
    </submittedName>
</protein>
<feature type="domain" description="Core-binding (CB)" evidence="6">
    <location>
        <begin position="79"/>
        <end position="161"/>
    </location>
</feature>
<gene>
    <name evidence="7" type="ORF">CLV72_11652</name>
</gene>
<feature type="domain" description="Tyr recombinase" evidence="5">
    <location>
        <begin position="184"/>
        <end position="405"/>
    </location>
</feature>
<reference evidence="7 8" key="1">
    <citation type="submission" date="2018-03" db="EMBL/GenBank/DDBJ databases">
        <title>Genomic Encyclopedia of Archaeal and Bacterial Type Strains, Phase II (KMG-II): from individual species to whole genera.</title>
        <authorList>
            <person name="Goeker M."/>
        </authorList>
    </citation>
    <scope>NUCLEOTIDE SEQUENCE [LARGE SCALE GENOMIC DNA]</scope>
    <source>
        <strain evidence="7 8">DSM 45601</strain>
    </source>
</reference>
<evidence type="ECO:0000259" key="5">
    <source>
        <dbReference type="PROSITE" id="PS51898"/>
    </source>
</evidence>
<dbReference type="SUPFAM" id="SSF56349">
    <property type="entry name" value="DNA breaking-rejoining enzymes"/>
    <property type="match status" value="1"/>
</dbReference>
<dbReference type="PANTHER" id="PTHR30349">
    <property type="entry name" value="PHAGE INTEGRASE-RELATED"/>
    <property type="match status" value="1"/>
</dbReference>